<feature type="domain" description="PAC" evidence="3">
    <location>
        <begin position="229"/>
        <end position="281"/>
    </location>
</feature>
<dbReference type="InterPro" id="IPR001932">
    <property type="entry name" value="PPM-type_phosphatase-like_dom"/>
</dbReference>
<feature type="domain" description="PAC" evidence="3">
    <location>
        <begin position="88"/>
        <end position="142"/>
    </location>
</feature>
<dbReference type="Proteomes" id="UP001218638">
    <property type="component" value="Chromosome"/>
</dbReference>
<dbReference type="Pfam" id="PF13426">
    <property type="entry name" value="PAS_9"/>
    <property type="match status" value="1"/>
</dbReference>
<dbReference type="InterPro" id="IPR035965">
    <property type="entry name" value="PAS-like_dom_sf"/>
</dbReference>
<dbReference type="InterPro" id="IPR013655">
    <property type="entry name" value="PAS_fold_3"/>
</dbReference>
<dbReference type="RefSeq" id="WP_330930877.1">
    <property type="nucleotide sequence ID" value="NZ_CP119075.1"/>
</dbReference>
<dbReference type="EMBL" id="CP119075">
    <property type="protein sequence ID" value="WED64490.1"/>
    <property type="molecule type" value="Genomic_DNA"/>
</dbReference>
<sequence>MTPLADTFGNLPLDDHELFAWLRAAADQHAIMAVTDATGTIIHVNDQFCRISGYDRAELVGQTHRIIKSDKHPPEFFTSFWQTISAGNTWRGTFCNRAKDGSNYWVSSTIVPLLGDDGKPRFYLAFRTDVTRLKSTEEELRQQVELLRTTQEQLAAFYDHAPIGISWREFGSDGKPGLNHVNARFCEIIGLTLEEAADVKNVFRITHPDDLARQAQLTQELYEGKRDQFSMEKRYQISPTKTVWGNLTLVVLRNAEGDVTHHFGMLEDITDRKKAILDLESKESRWRTYLDTASEILFAITPEGRLKFLSSAWTTKLGHSTTDVLGERFVDFLHPDHVSDWQQFFRNTIDHGPSAAGIEYRIRHANGDWIWHAMSASYYTDRDGNTAFLGVGRDITRRLEAQEQLKAALARREEMERIVNRSPSVVVLWRAAENWPVEFVSESVDQYGYDPDFFIQSNRGFIAITHPDDTPRVKAELEAHADAGHDEYNQEYRIVCADGSTRWVSDHTVVRRDANGVVTHHEGLITDVSERRAAEEREREIRERDLRTAAEIQSHLLPHDFPDISEVEIEALSDPSMLIGGDYYDVLKVDDRRWGFVVADVSGKGAGAALVMTELRATMRICAEGEASPAAVLRRVNRLVQPDMRPGMFVGLFYGIFDMDTRVLRFCRAGHEPPLLLHPTGEVDQLPGGGLAIGLDEGPLFDDMLEECETTMVSGDLLALYTDGITEAANPRGEEFGRDRLATSLQRHSERPLAEVVKTVDRYVRNFCVLAPNHDDRTLLLMRVR</sequence>
<dbReference type="Gene3D" id="3.60.40.10">
    <property type="entry name" value="PPM-type phosphatase domain"/>
    <property type="match status" value="1"/>
</dbReference>
<dbReference type="SUPFAM" id="SSF55785">
    <property type="entry name" value="PYP-like sensor domain (PAS domain)"/>
    <property type="match status" value="4"/>
</dbReference>
<reference evidence="4" key="1">
    <citation type="submission" date="2023-03" db="EMBL/GenBank/DDBJ databases">
        <title>Lomoglobus Profundus gen. nov., sp. nov., a novel member of the phylum Verrucomicrobia, isolated from deep-marine sediment of South China Sea.</title>
        <authorList>
            <person name="Ahmad T."/>
            <person name="Ishaq S.E."/>
            <person name="Wang F."/>
        </authorList>
    </citation>
    <scope>NUCLEOTIDE SEQUENCE</scope>
    <source>
        <strain evidence="4">LMO-M01</strain>
    </source>
</reference>
<keyword evidence="5" id="KW-1185">Reference proteome</keyword>
<feature type="domain" description="PAS" evidence="2">
    <location>
        <begin position="32"/>
        <end position="73"/>
    </location>
</feature>
<name>A0AAF0CNJ5_9BACT</name>
<evidence type="ECO:0000259" key="3">
    <source>
        <dbReference type="PROSITE" id="PS50113"/>
    </source>
</evidence>
<dbReference type="InterPro" id="IPR013656">
    <property type="entry name" value="PAS_4"/>
</dbReference>
<feature type="domain" description="PAC" evidence="3">
    <location>
        <begin position="356"/>
        <end position="407"/>
    </location>
</feature>
<feature type="domain" description="PAC" evidence="3">
    <location>
        <begin position="488"/>
        <end position="540"/>
    </location>
</feature>
<dbReference type="PROSITE" id="PS50112">
    <property type="entry name" value="PAS"/>
    <property type="match status" value="3"/>
</dbReference>
<dbReference type="Pfam" id="PF08448">
    <property type="entry name" value="PAS_4"/>
    <property type="match status" value="1"/>
</dbReference>
<keyword evidence="1" id="KW-0378">Hydrolase</keyword>
<dbReference type="PANTHER" id="PTHR43156:SF2">
    <property type="entry name" value="STAGE II SPORULATION PROTEIN E"/>
    <property type="match status" value="1"/>
</dbReference>
<evidence type="ECO:0000313" key="5">
    <source>
        <dbReference type="Proteomes" id="UP001218638"/>
    </source>
</evidence>
<protein>
    <submittedName>
        <fullName evidence="4">PAS domain S-box protein</fullName>
    </submittedName>
</protein>
<dbReference type="InterPro" id="IPR036457">
    <property type="entry name" value="PPM-type-like_dom_sf"/>
</dbReference>
<proteinExistence type="predicted"/>
<dbReference type="SMART" id="SM00331">
    <property type="entry name" value="PP2C_SIG"/>
    <property type="match status" value="1"/>
</dbReference>
<dbReference type="AlphaFoldDB" id="A0AAF0CNJ5"/>
<dbReference type="PROSITE" id="PS50113">
    <property type="entry name" value="PAC"/>
    <property type="match status" value="4"/>
</dbReference>
<dbReference type="SMART" id="SM00086">
    <property type="entry name" value="PAC"/>
    <property type="match status" value="4"/>
</dbReference>
<dbReference type="Gene3D" id="3.30.450.20">
    <property type="entry name" value="PAS domain"/>
    <property type="match status" value="4"/>
</dbReference>
<dbReference type="Pfam" id="PF08447">
    <property type="entry name" value="PAS_3"/>
    <property type="match status" value="2"/>
</dbReference>
<gene>
    <name evidence="4" type="ORF">PXH66_19290</name>
</gene>
<dbReference type="InterPro" id="IPR052016">
    <property type="entry name" value="Bact_Sigma-Reg"/>
</dbReference>
<dbReference type="NCBIfam" id="TIGR00229">
    <property type="entry name" value="sensory_box"/>
    <property type="match status" value="4"/>
</dbReference>
<dbReference type="CDD" id="cd00130">
    <property type="entry name" value="PAS"/>
    <property type="match status" value="4"/>
</dbReference>
<dbReference type="SMART" id="SM00091">
    <property type="entry name" value="PAS"/>
    <property type="match status" value="4"/>
</dbReference>
<feature type="domain" description="PAS" evidence="2">
    <location>
        <begin position="282"/>
        <end position="352"/>
    </location>
</feature>
<organism evidence="4 5">
    <name type="scientific">Synoicihabitans lomoniglobus</name>
    <dbReference type="NCBI Taxonomy" id="2909285"/>
    <lineage>
        <taxon>Bacteria</taxon>
        <taxon>Pseudomonadati</taxon>
        <taxon>Verrucomicrobiota</taxon>
        <taxon>Opitutia</taxon>
        <taxon>Opitutales</taxon>
        <taxon>Opitutaceae</taxon>
        <taxon>Synoicihabitans</taxon>
    </lineage>
</organism>
<evidence type="ECO:0000313" key="4">
    <source>
        <dbReference type="EMBL" id="WED64490.1"/>
    </source>
</evidence>
<dbReference type="InterPro" id="IPR000700">
    <property type="entry name" value="PAS-assoc_C"/>
</dbReference>
<dbReference type="Pfam" id="PF07228">
    <property type="entry name" value="SpoIIE"/>
    <property type="match status" value="1"/>
</dbReference>
<feature type="domain" description="PAS" evidence="2">
    <location>
        <begin position="170"/>
        <end position="225"/>
    </location>
</feature>
<dbReference type="InterPro" id="IPR000014">
    <property type="entry name" value="PAS"/>
</dbReference>
<dbReference type="KEGG" id="slom:PXH66_19290"/>
<evidence type="ECO:0000259" key="2">
    <source>
        <dbReference type="PROSITE" id="PS50112"/>
    </source>
</evidence>
<accession>A0AAF0CNJ5</accession>
<dbReference type="InterPro" id="IPR001610">
    <property type="entry name" value="PAC"/>
</dbReference>
<evidence type="ECO:0000256" key="1">
    <source>
        <dbReference type="ARBA" id="ARBA00022801"/>
    </source>
</evidence>
<dbReference type="GO" id="GO:0016791">
    <property type="term" value="F:phosphatase activity"/>
    <property type="evidence" value="ECO:0007669"/>
    <property type="project" value="TreeGrafter"/>
</dbReference>
<dbReference type="PANTHER" id="PTHR43156">
    <property type="entry name" value="STAGE II SPORULATION PROTEIN E-RELATED"/>
    <property type="match status" value="1"/>
</dbReference>